<dbReference type="HOGENOM" id="CLU_2072022_0_0_9"/>
<proteinExistence type="predicted"/>
<dbReference type="Proteomes" id="UP000199735">
    <property type="component" value="Unassembled WGS sequence"/>
</dbReference>
<accession>A0A075LJC6</accession>
<evidence type="ECO:0000313" key="3">
    <source>
        <dbReference type="Proteomes" id="UP000027980"/>
    </source>
</evidence>
<evidence type="ECO:0000313" key="4">
    <source>
        <dbReference type="Proteomes" id="UP000199735"/>
    </source>
</evidence>
<name>A0A075LJC6_9BACI</name>
<evidence type="ECO:0000313" key="1">
    <source>
        <dbReference type="EMBL" id="AIF66216.1"/>
    </source>
</evidence>
<dbReference type="EMBL" id="CP008876">
    <property type="protein sequence ID" value="AIF66216.1"/>
    <property type="molecule type" value="Genomic_DNA"/>
</dbReference>
<evidence type="ECO:0000313" key="2">
    <source>
        <dbReference type="EMBL" id="SEM80479.1"/>
    </source>
</evidence>
<organism evidence="1 3">
    <name type="scientific">Terribacillus saccharophilus</name>
    <dbReference type="NCBI Taxonomy" id="361277"/>
    <lineage>
        <taxon>Bacteria</taxon>
        <taxon>Bacillati</taxon>
        <taxon>Bacillota</taxon>
        <taxon>Bacilli</taxon>
        <taxon>Bacillales</taxon>
        <taxon>Bacillaceae</taxon>
        <taxon>Terribacillus</taxon>
    </lineage>
</organism>
<sequence>MADIIDMDQVKTKKCLCQVAKMKGIEYEIYLTVVKYVDKHTKNVLPEYAFKTTASNMSEIYNGDRELFLRSYYELLRYWDITLIDAENPANMEFERFPKIGDLCYFIDRKIQTDKYTS</sequence>
<dbReference type="RefSeq" id="WP_038559758.1">
    <property type="nucleotide sequence ID" value="NZ_CP008876.1"/>
</dbReference>
<dbReference type="AlphaFoldDB" id="A0A075LJC6"/>
<reference evidence="2 4" key="2">
    <citation type="submission" date="2016-10" db="EMBL/GenBank/DDBJ databases">
        <authorList>
            <person name="Varghese N."/>
            <person name="Submissions S."/>
        </authorList>
    </citation>
    <scope>NUCLEOTIDE SEQUENCE [LARGE SCALE GENOMIC DNA]</scope>
    <source>
        <strain evidence="2 4">DSM 21619</strain>
    </source>
</reference>
<reference evidence="1 3" key="1">
    <citation type="submission" date="2014-07" db="EMBL/GenBank/DDBJ databases">
        <title>Complete genome sequence of a moderately halophilic bacterium Terribacillus aidingensis MP602, isolated from Cryptomeria fortunei in Tianmu mountain in China.</title>
        <authorList>
            <person name="Wang Y."/>
            <person name="Lu P."/>
            <person name="Zhang L."/>
        </authorList>
    </citation>
    <scope>NUCLEOTIDE SEQUENCE [LARGE SCALE GENOMIC DNA]</scope>
    <source>
        <strain evidence="1 3">MP602</strain>
    </source>
</reference>
<accession>A0AAX2EDA1</accession>
<dbReference type="Proteomes" id="UP000027980">
    <property type="component" value="Chromosome"/>
</dbReference>
<protein>
    <submittedName>
        <fullName evidence="1">Uncharacterized protein</fullName>
    </submittedName>
</protein>
<dbReference type="GeneID" id="34221417"/>
<gene>
    <name evidence="1" type="ORF">GZ22_06005</name>
    <name evidence="2" type="ORF">SAMN04489762_1085</name>
</gene>
<dbReference type="EMBL" id="FOCD01000001">
    <property type="protein sequence ID" value="SEM80479.1"/>
    <property type="molecule type" value="Genomic_DNA"/>
</dbReference>
<dbReference type="KEGG" id="tap:GZ22_06005"/>
<dbReference type="OrthoDB" id="2967156at2"/>